<dbReference type="SUPFAM" id="SSF56436">
    <property type="entry name" value="C-type lectin-like"/>
    <property type="match status" value="1"/>
</dbReference>
<protein>
    <submittedName>
        <fullName evidence="2">SUMF1/EgtB/PvdO family nonheme iron enzyme</fullName>
    </submittedName>
</protein>
<comment type="caution">
    <text evidence="2">The sequence shown here is derived from an EMBL/GenBank/DDBJ whole genome shotgun (WGS) entry which is preliminary data.</text>
</comment>
<accession>A0ABW4M3X2</accession>
<dbReference type="InterPro" id="IPR005532">
    <property type="entry name" value="SUMF_dom"/>
</dbReference>
<dbReference type="PANTHER" id="PTHR23150:SF19">
    <property type="entry name" value="FORMYLGLYCINE-GENERATING ENZYME"/>
    <property type="match status" value="1"/>
</dbReference>
<organism evidence="2 3">
    <name type="scientific">Rhizobium helianthi</name>
    <dbReference type="NCBI Taxonomy" id="1132695"/>
    <lineage>
        <taxon>Bacteria</taxon>
        <taxon>Pseudomonadati</taxon>
        <taxon>Pseudomonadota</taxon>
        <taxon>Alphaproteobacteria</taxon>
        <taxon>Hyphomicrobiales</taxon>
        <taxon>Rhizobiaceae</taxon>
        <taxon>Rhizobium/Agrobacterium group</taxon>
        <taxon>Rhizobium</taxon>
    </lineage>
</organism>
<feature type="domain" description="Sulfatase-modifying factor enzyme-like" evidence="1">
    <location>
        <begin position="50"/>
        <end position="283"/>
    </location>
</feature>
<dbReference type="Pfam" id="PF03781">
    <property type="entry name" value="FGE-sulfatase"/>
    <property type="match status" value="1"/>
</dbReference>
<dbReference type="EMBL" id="JBHUEQ010000017">
    <property type="protein sequence ID" value="MFD1745899.1"/>
    <property type="molecule type" value="Genomic_DNA"/>
</dbReference>
<dbReference type="RefSeq" id="WP_377400470.1">
    <property type="nucleotide sequence ID" value="NZ_JBHUEQ010000017.1"/>
</dbReference>
<evidence type="ECO:0000313" key="3">
    <source>
        <dbReference type="Proteomes" id="UP001597322"/>
    </source>
</evidence>
<name>A0ABW4M3X2_9HYPH</name>
<proteinExistence type="predicted"/>
<evidence type="ECO:0000259" key="1">
    <source>
        <dbReference type="Pfam" id="PF03781"/>
    </source>
</evidence>
<gene>
    <name evidence="2" type="ORF">ACFSE1_10545</name>
</gene>
<dbReference type="Proteomes" id="UP001597322">
    <property type="component" value="Unassembled WGS sequence"/>
</dbReference>
<dbReference type="Gene3D" id="3.90.1580.10">
    <property type="entry name" value="paralog of FGE (formylglycine-generating enzyme)"/>
    <property type="match status" value="1"/>
</dbReference>
<reference evidence="3" key="1">
    <citation type="journal article" date="2019" name="Int. J. Syst. Evol. Microbiol.">
        <title>The Global Catalogue of Microorganisms (GCM) 10K type strain sequencing project: providing services to taxonomists for standard genome sequencing and annotation.</title>
        <authorList>
            <consortium name="The Broad Institute Genomics Platform"/>
            <consortium name="The Broad Institute Genome Sequencing Center for Infectious Disease"/>
            <person name="Wu L."/>
            <person name="Ma J."/>
        </authorList>
    </citation>
    <scope>NUCLEOTIDE SEQUENCE [LARGE SCALE GENOMIC DNA]</scope>
    <source>
        <strain evidence="3">CG52</strain>
    </source>
</reference>
<keyword evidence="3" id="KW-1185">Reference proteome</keyword>
<dbReference type="InterPro" id="IPR016187">
    <property type="entry name" value="CTDL_fold"/>
</dbReference>
<dbReference type="InterPro" id="IPR051043">
    <property type="entry name" value="Sulfatase_Mod_Factor_Kinase"/>
</dbReference>
<evidence type="ECO:0000313" key="2">
    <source>
        <dbReference type="EMBL" id="MFD1745899.1"/>
    </source>
</evidence>
<dbReference type="PANTHER" id="PTHR23150">
    <property type="entry name" value="SULFATASE MODIFYING FACTOR 1, 2"/>
    <property type="match status" value="1"/>
</dbReference>
<sequence>MSFQRAKHKDVSLLSIGLPLALFLGGAVTIAGQLGYFEMTNRTPAGDLVESVTIPAGSLTYRADGEFYKNGFAVDGPMVDARLTRALTVMKYQVSEGEYGRCVQDGRCVPIVAAHVHGANFPATGISYDDAVSYARWLSDKTGEVWTLPTHEQMAFAAGGKFPDDALGVDPNSRNPALRWLADYERETRRKADANPVPKRRGHFGENEHGLADFAGNVWEWTSTCHRRVDLAGPRWSQEATACGIYVTVGQHRAPISSFVRDPKSGGCAVGTPPSNLGFRLVRDDRWYAGLLSRLRDRGIIP</sequence>
<dbReference type="InterPro" id="IPR042095">
    <property type="entry name" value="SUMF_sf"/>
</dbReference>